<gene>
    <name evidence="3" type="ORF">OD750_026170</name>
</gene>
<feature type="domain" description="DUF7402" evidence="2">
    <location>
        <begin position="624"/>
        <end position="765"/>
    </location>
</feature>
<name>A0A9X3YPE6_9GAMM</name>
<dbReference type="Pfam" id="PF24135">
    <property type="entry name" value="DUF7402"/>
    <property type="match status" value="1"/>
</dbReference>
<dbReference type="Gene3D" id="2.60.120.260">
    <property type="entry name" value="Galactose-binding domain-like"/>
    <property type="match status" value="1"/>
</dbReference>
<evidence type="ECO:0000256" key="1">
    <source>
        <dbReference type="SAM" id="MobiDB-lite"/>
    </source>
</evidence>
<evidence type="ECO:0000313" key="4">
    <source>
        <dbReference type="Proteomes" id="UP001139971"/>
    </source>
</evidence>
<dbReference type="InterPro" id="IPR011042">
    <property type="entry name" value="6-blade_b-propeller_TolB-like"/>
</dbReference>
<sequence>MMHCPQKIILASFGAAVRPHLFAFITLILALCLPPDAAAQSVPPLVFVERRINADGNDAWPAGDLAGAGPHSRVRPAAPGRLLVRESNGTIRVLVDGNAATPPFRLIDVNAPSVSWDGARVVFAGLAAGDWPGAPRQTVGGWRLYVVDANGANLRQLTFTDVAADYSQFGAGSAPWPYDDYDPAFLPDGRIVFASTRWPAFAQFADVRASNLWVVDANGGRLHRITSERGGADRPQVDPVSGRVVFARWWRNVRLPSDAMDSLPADAAQPALGWIRHLGLSTLPADNVAAPGRGARNTWQLAGVNPDGAELTLFGGKPDSDSDGFAYGGAFAANGVYYANYYPSLDATRAAGFGGIRAYRRGATAWTAHSGVTRPDPAQRVAGTPQNADLYNGPYTTDAEPLADGRVVFARADDTSQDYGLWIAATGATPQLVYDAPGTAELRPRVLAARTAPPLAPDIYRDQPAQAPYPQFLPPAGATPLTRDGTFAFDARNVYANAAVDIDIPSAPAVGSAASIRFYADHQRTSPGSFATLDWPLLVGEAPVSPEGRVTAQAPAFLPLFEQLRGAPGARYTVPRTGAPGRNGAAHVGGMNYDRAGVVAACTGCHAGHTLMPVPDDTQAPWSNLAPGATVTASSTRAGARTDGLVDRKVFLGAIRRYWTSAAGQTTGQWVELYFPVPVVVRKVRLYAPRPGDEANASLTVTATRVSLRDDAGVELDARTTGGITMFGTDVGFLDVTARRVRVEILGGTGTFDGQAVVGLAEVEAIAKGAGIRNEPDDAIFRDAFEAP</sequence>
<proteinExistence type="predicted"/>
<comment type="caution">
    <text evidence="3">The sequence shown here is derived from an EMBL/GenBank/DDBJ whole genome shotgun (WGS) entry which is preliminary data.</text>
</comment>
<accession>A0A9X3YPE6</accession>
<dbReference type="InterPro" id="IPR008979">
    <property type="entry name" value="Galactose-bd-like_sf"/>
</dbReference>
<keyword evidence="4" id="KW-1185">Reference proteome</keyword>
<reference evidence="3" key="1">
    <citation type="submission" date="2023-02" db="EMBL/GenBank/DDBJ databases">
        <title>Tahibacter soli sp. nov. isolated from soil.</title>
        <authorList>
            <person name="Baek J.H."/>
            <person name="Lee J.K."/>
            <person name="Choi D.G."/>
            <person name="Jeon C.O."/>
        </authorList>
    </citation>
    <scope>NUCLEOTIDE SEQUENCE</scope>
    <source>
        <strain evidence="3">BL</strain>
    </source>
</reference>
<dbReference type="RefSeq" id="WP_263543043.1">
    <property type="nucleotide sequence ID" value="NZ_JAOVZO020000023.1"/>
</dbReference>
<dbReference type="SUPFAM" id="SSF49785">
    <property type="entry name" value="Galactose-binding domain-like"/>
    <property type="match status" value="1"/>
</dbReference>
<dbReference type="AlphaFoldDB" id="A0A9X3YPE6"/>
<dbReference type="Proteomes" id="UP001139971">
    <property type="component" value="Unassembled WGS sequence"/>
</dbReference>
<organism evidence="3 4">
    <name type="scientific">Tahibacter soli</name>
    <dbReference type="NCBI Taxonomy" id="2983605"/>
    <lineage>
        <taxon>Bacteria</taxon>
        <taxon>Pseudomonadati</taxon>
        <taxon>Pseudomonadota</taxon>
        <taxon>Gammaproteobacteria</taxon>
        <taxon>Lysobacterales</taxon>
        <taxon>Rhodanobacteraceae</taxon>
        <taxon>Tahibacter</taxon>
    </lineage>
</organism>
<dbReference type="InterPro" id="IPR055826">
    <property type="entry name" value="DUF7402"/>
</dbReference>
<feature type="region of interest" description="Disordered" evidence="1">
    <location>
        <begin position="369"/>
        <end position="393"/>
    </location>
</feature>
<evidence type="ECO:0000259" key="2">
    <source>
        <dbReference type="Pfam" id="PF24135"/>
    </source>
</evidence>
<evidence type="ECO:0000313" key="3">
    <source>
        <dbReference type="EMBL" id="MDC8016027.1"/>
    </source>
</evidence>
<dbReference type="SUPFAM" id="SSF82171">
    <property type="entry name" value="DPP6 N-terminal domain-like"/>
    <property type="match status" value="1"/>
</dbReference>
<protein>
    <recommendedName>
        <fullName evidence="2">DUF7402 domain-containing protein</fullName>
    </recommendedName>
</protein>
<dbReference type="EMBL" id="JAOVZO020000023">
    <property type="protein sequence ID" value="MDC8016027.1"/>
    <property type="molecule type" value="Genomic_DNA"/>
</dbReference>
<dbReference type="Gene3D" id="2.120.10.30">
    <property type="entry name" value="TolB, C-terminal domain"/>
    <property type="match status" value="1"/>
</dbReference>